<accession>A0A067S9F7</accession>
<comment type="cofactor">
    <cofactor evidence="1 6">
        <name>heme</name>
        <dbReference type="ChEBI" id="CHEBI:30413"/>
    </cofactor>
</comment>
<keyword evidence="4 6" id="KW-0479">Metal-binding</keyword>
<dbReference type="InterPro" id="IPR001128">
    <property type="entry name" value="Cyt_P450"/>
</dbReference>
<dbReference type="GO" id="GO:0016705">
    <property type="term" value="F:oxidoreductase activity, acting on paired donors, with incorporation or reduction of molecular oxygen"/>
    <property type="evidence" value="ECO:0007669"/>
    <property type="project" value="InterPro"/>
</dbReference>
<dbReference type="PRINTS" id="PR00465">
    <property type="entry name" value="EP450IV"/>
</dbReference>
<dbReference type="GO" id="GO:0005506">
    <property type="term" value="F:iron ion binding"/>
    <property type="evidence" value="ECO:0007669"/>
    <property type="project" value="InterPro"/>
</dbReference>
<dbReference type="AlphaFoldDB" id="A0A067S9F7"/>
<dbReference type="SUPFAM" id="SSF48264">
    <property type="entry name" value="Cytochrome P450"/>
    <property type="match status" value="1"/>
</dbReference>
<gene>
    <name evidence="7" type="ORF">GALMADRAFT_258407</name>
</gene>
<comment type="similarity">
    <text evidence="2">Belongs to the cytochrome P450 family.</text>
</comment>
<evidence type="ECO:0000256" key="5">
    <source>
        <dbReference type="ARBA" id="ARBA00023004"/>
    </source>
</evidence>
<keyword evidence="5 6" id="KW-0408">Iron</keyword>
<dbReference type="HOGENOM" id="CLU_018012_5_1_1"/>
<dbReference type="PANTHER" id="PTHR24304">
    <property type="entry name" value="CYTOCHROME P450 FAMILY 7"/>
    <property type="match status" value="1"/>
</dbReference>
<dbReference type="Pfam" id="PF00067">
    <property type="entry name" value="p450"/>
    <property type="match status" value="1"/>
</dbReference>
<name>A0A067S9F7_GALM3</name>
<protein>
    <recommendedName>
        <fullName evidence="9">Cytochrome P450</fullName>
    </recommendedName>
</protein>
<sequence>MALPAILGAVLVFLTLAHRFLWRRHDGHGKPPMVPYIFPWIGSMISIGRDPDRFFRNASTKVGAKGIFGVMVGGSTKYYVTDASLIREVYKNAQSFGFSPIRLEYTVAIFGMPHESVYTPYMKEELFAYHHRLLAPTAIGSLISSYEQQTLRVLTSFNSPENTSLVRFLHPQMYDSAILAFMGVTFPTATSYPLFLAFDNAFPLLAAGFMPDFVTSTGRKVRSQLTDVIQQWLKEHWDAEKGERDESASDLVKRMVDDSRAAGYSDRDVAGVLLTDLWALQANSTWACFWVIAFMLQQPSGLDPLYEEIGDALEGFNAKDVEPTSSSLLATILAAPLPLLTSTITETLRFTTSSSSIRRVVDTEGAYLAGYTFEKDDELVCVTRTVHQNAELYEDPLVFKPDRYLKDKDKAGRFWNPFGGGVSMCEGRHFAQQEIRIFIACLLLHFDIALHPSSLKHPPLEMDMSRIGLGVLHPKGDLNIQINKRNIAT</sequence>
<evidence type="ECO:0000256" key="4">
    <source>
        <dbReference type="ARBA" id="ARBA00022723"/>
    </source>
</evidence>
<feature type="binding site" description="axial binding residue" evidence="6">
    <location>
        <position position="425"/>
    </location>
    <ligand>
        <name>heme</name>
        <dbReference type="ChEBI" id="CHEBI:30413"/>
    </ligand>
    <ligandPart>
        <name>Fe</name>
        <dbReference type="ChEBI" id="CHEBI:18248"/>
    </ligandPart>
</feature>
<evidence type="ECO:0000256" key="1">
    <source>
        <dbReference type="ARBA" id="ARBA00001971"/>
    </source>
</evidence>
<dbReference type="PANTHER" id="PTHR24304:SF2">
    <property type="entry name" value="24-HYDROXYCHOLESTEROL 7-ALPHA-HYDROXYLASE"/>
    <property type="match status" value="1"/>
</dbReference>
<dbReference type="GO" id="GO:0020037">
    <property type="term" value="F:heme binding"/>
    <property type="evidence" value="ECO:0007669"/>
    <property type="project" value="InterPro"/>
</dbReference>
<evidence type="ECO:0008006" key="9">
    <source>
        <dbReference type="Google" id="ProtNLM"/>
    </source>
</evidence>
<evidence type="ECO:0000256" key="6">
    <source>
        <dbReference type="PIRSR" id="PIRSR602403-1"/>
    </source>
</evidence>
<dbReference type="Proteomes" id="UP000027222">
    <property type="component" value="Unassembled WGS sequence"/>
</dbReference>
<dbReference type="InterPro" id="IPR050529">
    <property type="entry name" value="CYP450_sterol_14alpha_dmase"/>
</dbReference>
<reference evidence="8" key="1">
    <citation type="journal article" date="2014" name="Proc. Natl. Acad. Sci. U.S.A.">
        <title>Extensive sampling of basidiomycete genomes demonstrates inadequacy of the white-rot/brown-rot paradigm for wood decay fungi.</title>
        <authorList>
            <person name="Riley R."/>
            <person name="Salamov A.A."/>
            <person name="Brown D.W."/>
            <person name="Nagy L.G."/>
            <person name="Floudas D."/>
            <person name="Held B.W."/>
            <person name="Levasseur A."/>
            <person name="Lombard V."/>
            <person name="Morin E."/>
            <person name="Otillar R."/>
            <person name="Lindquist E.A."/>
            <person name="Sun H."/>
            <person name="LaButti K.M."/>
            <person name="Schmutz J."/>
            <person name="Jabbour D."/>
            <person name="Luo H."/>
            <person name="Baker S.E."/>
            <person name="Pisabarro A.G."/>
            <person name="Walton J.D."/>
            <person name="Blanchette R.A."/>
            <person name="Henrissat B."/>
            <person name="Martin F."/>
            <person name="Cullen D."/>
            <person name="Hibbett D.S."/>
            <person name="Grigoriev I.V."/>
        </authorList>
    </citation>
    <scope>NUCLEOTIDE SEQUENCE [LARGE SCALE GENOMIC DNA]</scope>
    <source>
        <strain evidence="8">CBS 339.88</strain>
    </source>
</reference>
<dbReference type="EMBL" id="KL142415">
    <property type="protein sequence ID" value="KDR67461.1"/>
    <property type="molecule type" value="Genomic_DNA"/>
</dbReference>
<dbReference type="InterPro" id="IPR036396">
    <property type="entry name" value="Cyt_P450_sf"/>
</dbReference>
<dbReference type="STRING" id="685588.A0A067S9F7"/>
<dbReference type="InterPro" id="IPR002403">
    <property type="entry name" value="Cyt_P450_E_grp-IV"/>
</dbReference>
<evidence type="ECO:0000313" key="7">
    <source>
        <dbReference type="EMBL" id="KDR67461.1"/>
    </source>
</evidence>
<dbReference type="Gene3D" id="1.10.630.10">
    <property type="entry name" value="Cytochrome P450"/>
    <property type="match status" value="1"/>
</dbReference>
<dbReference type="GO" id="GO:0008395">
    <property type="term" value="F:steroid hydroxylase activity"/>
    <property type="evidence" value="ECO:0007669"/>
    <property type="project" value="TreeGrafter"/>
</dbReference>
<evidence type="ECO:0000256" key="3">
    <source>
        <dbReference type="ARBA" id="ARBA00022617"/>
    </source>
</evidence>
<keyword evidence="8" id="KW-1185">Reference proteome</keyword>
<keyword evidence="3 6" id="KW-0349">Heme</keyword>
<dbReference type="OrthoDB" id="3366823at2759"/>
<evidence type="ECO:0000256" key="2">
    <source>
        <dbReference type="ARBA" id="ARBA00010617"/>
    </source>
</evidence>
<organism evidence="7 8">
    <name type="scientific">Galerina marginata (strain CBS 339.88)</name>
    <dbReference type="NCBI Taxonomy" id="685588"/>
    <lineage>
        <taxon>Eukaryota</taxon>
        <taxon>Fungi</taxon>
        <taxon>Dikarya</taxon>
        <taxon>Basidiomycota</taxon>
        <taxon>Agaricomycotina</taxon>
        <taxon>Agaricomycetes</taxon>
        <taxon>Agaricomycetidae</taxon>
        <taxon>Agaricales</taxon>
        <taxon>Agaricineae</taxon>
        <taxon>Strophariaceae</taxon>
        <taxon>Galerina</taxon>
    </lineage>
</organism>
<proteinExistence type="inferred from homology"/>
<evidence type="ECO:0000313" key="8">
    <source>
        <dbReference type="Proteomes" id="UP000027222"/>
    </source>
</evidence>